<keyword evidence="1" id="KW-1185">Reference proteome</keyword>
<proteinExistence type="predicted"/>
<organism evidence="1 2">
    <name type="scientific">Romanomermis culicivorax</name>
    <name type="common">Nematode worm</name>
    <dbReference type="NCBI Taxonomy" id="13658"/>
    <lineage>
        <taxon>Eukaryota</taxon>
        <taxon>Metazoa</taxon>
        <taxon>Ecdysozoa</taxon>
        <taxon>Nematoda</taxon>
        <taxon>Enoplea</taxon>
        <taxon>Dorylaimia</taxon>
        <taxon>Mermithida</taxon>
        <taxon>Mermithoidea</taxon>
        <taxon>Mermithidae</taxon>
        <taxon>Romanomermis</taxon>
    </lineage>
</organism>
<name>A0A915I831_ROMCU</name>
<dbReference type="AlphaFoldDB" id="A0A915I831"/>
<dbReference type="WBParaSite" id="nRc.2.0.1.t09912-RA">
    <property type="protein sequence ID" value="nRc.2.0.1.t09912-RA"/>
    <property type="gene ID" value="nRc.2.0.1.g09912"/>
</dbReference>
<reference evidence="2" key="1">
    <citation type="submission" date="2022-11" db="UniProtKB">
        <authorList>
            <consortium name="WormBaseParasite"/>
        </authorList>
    </citation>
    <scope>IDENTIFICATION</scope>
</reference>
<evidence type="ECO:0000313" key="1">
    <source>
        <dbReference type="Proteomes" id="UP000887565"/>
    </source>
</evidence>
<accession>A0A915I831</accession>
<dbReference type="Proteomes" id="UP000887565">
    <property type="component" value="Unplaced"/>
</dbReference>
<sequence>KLGAKEWRRLCPLHNDRHNILEYCLLLCSIYNLTNQPTNGSSMHHHMDQLVTATPHIINHTDQSTSATTHTIDTTPRVKTRPKTIGLSTACRYLYLDN</sequence>
<protein>
    <submittedName>
        <fullName evidence="2">Uncharacterized protein</fullName>
    </submittedName>
</protein>
<evidence type="ECO:0000313" key="2">
    <source>
        <dbReference type="WBParaSite" id="nRc.2.0.1.t09912-RA"/>
    </source>
</evidence>